<reference evidence="1" key="1">
    <citation type="journal article" date="2015" name="Nature">
        <title>Complex archaea that bridge the gap between prokaryotes and eukaryotes.</title>
        <authorList>
            <person name="Spang A."/>
            <person name="Saw J.H."/>
            <person name="Jorgensen S.L."/>
            <person name="Zaremba-Niedzwiedzka K."/>
            <person name="Martijn J."/>
            <person name="Lind A.E."/>
            <person name="van Eijk R."/>
            <person name="Schleper C."/>
            <person name="Guy L."/>
            <person name="Ettema T.J."/>
        </authorList>
    </citation>
    <scope>NUCLEOTIDE SEQUENCE</scope>
</reference>
<protein>
    <submittedName>
        <fullName evidence="1">Uncharacterized protein</fullName>
    </submittedName>
</protein>
<accession>A0A0F9DJ43</accession>
<evidence type="ECO:0000313" key="1">
    <source>
        <dbReference type="EMBL" id="KKL61684.1"/>
    </source>
</evidence>
<feature type="non-terminal residue" evidence="1">
    <location>
        <position position="62"/>
    </location>
</feature>
<gene>
    <name evidence="1" type="ORF">LCGC14_2192860</name>
</gene>
<dbReference type="AlphaFoldDB" id="A0A0F9DJ43"/>
<name>A0A0F9DJ43_9ZZZZ</name>
<organism evidence="1">
    <name type="scientific">marine sediment metagenome</name>
    <dbReference type="NCBI Taxonomy" id="412755"/>
    <lineage>
        <taxon>unclassified sequences</taxon>
        <taxon>metagenomes</taxon>
        <taxon>ecological metagenomes</taxon>
    </lineage>
</organism>
<sequence>MDERDISPAAYTDLDPVCAVTAITGPDDAYMHTYYDVCPWSPSGRYLACLRLPFEDREPASD</sequence>
<dbReference type="EMBL" id="LAZR01028744">
    <property type="protein sequence ID" value="KKL61684.1"/>
    <property type="molecule type" value="Genomic_DNA"/>
</dbReference>
<proteinExistence type="predicted"/>
<comment type="caution">
    <text evidence="1">The sequence shown here is derived from an EMBL/GenBank/DDBJ whole genome shotgun (WGS) entry which is preliminary data.</text>
</comment>